<dbReference type="OrthoDB" id="2381338at2"/>
<reference evidence="2 3" key="1">
    <citation type="submission" date="2016-10" db="EMBL/GenBank/DDBJ databases">
        <title>Draft genome sequences of four alkaliphilic bacteria belonging to the Anaerobacillus genus.</title>
        <authorList>
            <person name="Bassil N.M."/>
            <person name="Lloyd J.R."/>
        </authorList>
    </citation>
    <scope>NUCLEOTIDE SEQUENCE [LARGE SCALE GENOMIC DNA]</scope>
    <source>
        <strain evidence="2 3">DSM 18345</strain>
    </source>
</reference>
<dbReference type="InterPro" id="IPR017850">
    <property type="entry name" value="Alkaline_phosphatase_core_sf"/>
</dbReference>
<dbReference type="Pfam" id="PF01663">
    <property type="entry name" value="Phosphodiest"/>
    <property type="match status" value="1"/>
</dbReference>
<dbReference type="PANTHER" id="PTHR10151">
    <property type="entry name" value="ECTONUCLEOTIDE PYROPHOSPHATASE/PHOSPHODIESTERASE"/>
    <property type="match status" value="1"/>
</dbReference>
<keyword evidence="3" id="KW-1185">Reference proteome</keyword>
<dbReference type="AlphaFoldDB" id="A0A1S2LEF3"/>
<evidence type="ECO:0000313" key="2">
    <source>
        <dbReference type="EMBL" id="OIJ10704.1"/>
    </source>
</evidence>
<evidence type="ECO:0000313" key="3">
    <source>
        <dbReference type="Proteomes" id="UP000179524"/>
    </source>
</evidence>
<feature type="chain" id="PRO_5038763963" description="Phosphodiesterase" evidence="1">
    <location>
        <begin position="22"/>
        <end position="522"/>
    </location>
</feature>
<comment type="caution">
    <text evidence="2">The sequence shown here is derived from an EMBL/GenBank/DDBJ whole genome shotgun (WGS) entry which is preliminary data.</text>
</comment>
<dbReference type="GO" id="GO:0016787">
    <property type="term" value="F:hydrolase activity"/>
    <property type="evidence" value="ECO:0007669"/>
    <property type="project" value="UniProtKB-ARBA"/>
</dbReference>
<organism evidence="2 3">
    <name type="scientific">Anaerobacillus alkalilacustris</name>
    <dbReference type="NCBI Taxonomy" id="393763"/>
    <lineage>
        <taxon>Bacteria</taxon>
        <taxon>Bacillati</taxon>
        <taxon>Bacillota</taxon>
        <taxon>Bacilli</taxon>
        <taxon>Bacillales</taxon>
        <taxon>Bacillaceae</taxon>
        <taxon>Anaerobacillus</taxon>
    </lineage>
</organism>
<dbReference type="InterPro" id="IPR002591">
    <property type="entry name" value="Phosphodiest/P_Trfase"/>
</dbReference>
<evidence type="ECO:0000256" key="1">
    <source>
        <dbReference type="SAM" id="SignalP"/>
    </source>
</evidence>
<name>A0A1S2LEF3_9BACI</name>
<sequence>MRKLISFFIIMALLLTACQQAPENDASVKGLEKNDKDPRKKVILVMIDSMTGSVIDRTKEKGTIPSLQFLIDKGQYYKELVTPFPSMSVVIESTLLTGKMANEHRVPGLNWYSSEEDRYIDYGASIEKVLKLSPKQSFEDSLYHLNNTHLSKNVSTIFEDLNEKGFTTGSVNFIVYRGPKSHALSIPPFFQEVIGLPEAMHTKGPDLLAFGQLIKPNALEGKQLPDSVFRKFGLNDEYSVEAVKSLIKSGEQPDFLTVYLPDFDREAHKHSIHYLSGFEKAESFFQEILNSYDSWEKALEENIFIILGDHGQDKLLENAVELTIDLEEIYEGFSIAPLGEMVSNYDLAFANNHRMSYVYAPNNPTAFPELANLAMIDDRIALASWINDEWIYVTSPDYNTSFRFKRGDTYKDRYNQRWEIEGDERIVSIKINNKQLNYVNYPDVLNQLDTALRSQDSPVLVLTAEPSYQFVSEGAPVHEGGGEHGGIHANDTLAALIIAGTEKKPKYLRMVDLKDYILELFE</sequence>
<dbReference type="SUPFAM" id="SSF53649">
    <property type="entry name" value="Alkaline phosphatase-like"/>
    <property type="match status" value="1"/>
</dbReference>
<dbReference type="Gene3D" id="3.40.720.10">
    <property type="entry name" value="Alkaline Phosphatase, subunit A"/>
    <property type="match status" value="1"/>
</dbReference>
<dbReference type="EMBL" id="MLQR01000049">
    <property type="protein sequence ID" value="OIJ10704.1"/>
    <property type="molecule type" value="Genomic_DNA"/>
</dbReference>
<dbReference type="PROSITE" id="PS51257">
    <property type="entry name" value="PROKAR_LIPOPROTEIN"/>
    <property type="match status" value="1"/>
</dbReference>
<dbReference type="Proteomes" id="UP000179524">
    <property type="component" value="Unassembled WGS sequence"/>
</dbReference>
<keyword evidence="1" id="KW-0732">Signal</keyword>
<evidence type="ECO:0008006" key="4">
    <source>
        <dbReference type="Google" id="ProtNLM"/>
    </source>
</evidence>
<protein>
    <recommendedName>
        <fullName evidence="4">Phosphodiesterase</fullName>
    </recommendedName>
</protein>
<dbReference type="RefSeq" id="WP_071310885.1">
    <property type="nucleotide sequence ID" value="NZ_MLQR01000049.1"/>
</dbReference>
<accession>A0A1S2LEF3</accession>
<feature type="signal peptide" evidence="1">
    <location>
        <begin position="1"/>
        <end position="21"/>
    </location>
</feature>
<dbReference type="PANTHER" id="PTHR10151:SF120">
    <property type="entry name" value="BIS(5'-ADENOSYL)-TRIPHOSPHATASE"/>
    <property type="match status" value="1"/>
</dbReference>
<proteinExistence type="predicted"/>
<gene>
    <name evidence="2" type="ORF">BKP37_17360</name>
</gene>